<protein>
    <submittedName>
        <fullName evidence="2">Low temperature requirement protein LtrA</fullName>
    </submittedName>
</protein>
<keyword evidence="3" id="KW-1185">Reference proteome</keyword>
<dbReference type="Proteomes" id="UP000198981">
    <property type="component" value="Unassembled WGS sequence"/>
</dbReference>
<feature type="transmembrane region" description="Helical" evidence="1">
    <location>
        <begin position="268"/>
        <end position="288"/>
    </location>
</feature>
<keyword evidence="1" id="KW-0812">Transmembrane</keyword>
<organism evidence="2 3">
    <name type="scientific">Klenkia marina</name>
    <dbReference type="NCBI Taxonomy" id="1960309"/>
    <lineage>
        <taxon>Bacteria</taxon>
        <taxon>Bacillati</taxon>
        <taxon>Actinomycetota</taxon>
        <taxon>Actinomycetes</taxon>
        <taxon>Geodermatophilales</taxon>
        <taxon>Geodermatophilaceae</taxon>
        <taxon>Klenkia</taxon>
    </lineage>
</organism>
<feature type="transmembrane region" description="Helical" evidence="1">
    <location>
        <begin position="198"/>
        <end position="218"/>
    </location>
</feature>
<dbReference type="STRING" id="1960309.SAMN03159343_3761"/>
<feature type="transmembrane region" description="Helical" evidence="1">
    <location>
        <begin position="300"/>
        <end position="321"/>
    </location>
</feature>
<reference evidence="3" key="1">
    <citation type="submission" date="2016-10" db="EMBL/GenBank/DDBJ databases">
        <authorList>
            <person name="Varghese N."/>
            <person name="Submissions S."/>
        </authorList>
    </citation>
    <scope>NUCLEOTIDE SEQUENCE [LARGE SCALE GENOMIC DNA]</scope>
    <source>
        <strain evidence="3">DSM 45722</strain>
    </source>
</reference>
<dbReference type="EMBL" id="FMUH01000007">
    <property type="protein sequence ID" value="SCX58401.1"/>
    <property type="molecule type" value="Genomic_DNA"/>
</dbReference>
<keyword evidence="1" id="KW-1133">Transmembrane helix</keyword>
<keyword evidence="1" id="KW-0472">Membrane</keyword>
<dbReference type="PANTHER" id="PTHR36840:SF1">
    <property type="entry name" value="BLL5714 PROTEIN"/>
    <property type="match status" value="1"/>
</dbReference>
<dbReference type="PANTHER" id="PTHR36840">
    <property type="entry name" value="BLL5714 PROTEIN"/>
    <property type="match status" value="1"/>
</dbReference>
<feature type="transmembrane region" description="Helical" evidence="1">
    <location>
        <begin position="44"/>
        <end position="65"/>
    </location>
</feature>
<feature type="transmembrane region" description="Helical" evidence="1">
    <location>
        <begin position="12"/>
        <end position="32"/>
    </location>
</feature>
<feature type="transmembrane region" description="Helical" evidence="1">
    <location>
        <begin position="77"/>
        <end position="100"/>
    </location>
</feature>
<dbReference type="AlphaFoldDB" id="A0A1G4YYC7"/>
<sequence length="378" mass="40198">MRPRDPHEPGRTASSLELFFDLVFVVAVSIAAVDLHHELTEGHVLAGVGHYLMVFFAVWWAWMNFTWFATSFATDDWLYRVLTIVQMAGVLVLAAGIDAVFAGDPITVVVVGYVVMRVAMVAQWLRAARASPEHRRTCLTYAGGIAGLQVLWVALLALDGTAAVVGYLVLVAGELAVPVVAERQGTTPWHPHHLTERFGLFTLILLGESLLASANAVIEALHDDEALAPLISTAVLALVVTAGLWWVYFWPPHHHAIGTLRQSLSYGYVHYAVFAAAGAFSAGVEVEIDSQTGGSQLSEVAASFTVTVPIAVFLLGTWWIAVRPVADGLVNAVVPAGAVLVLADPLLPVPVSLSAAVVVAVVVVLVVRPPVGPTPAGH</sequence>
<dbReference type="InterPro" id="IPR010640">
    <property type="entry name" value="Low_temperature_requirement_A"/>
</dbReference>
<feature type="transmembrane region" description="Helical" evidence="1">
    <location>
        <begin position="347"/>
        <end position="367"/>
    </location>
</feature>
<feature type="transmembrane region" description="Helical" evidence="1">
    <location>
        <begin position="230"/>
        <end position="248"/>
    </location>
</feature>
<feature type="transmembrane region" description="Helical" evidence="1">
    <location>
        <begin position="106"/>
        <end position="126"/>
    </location>
</feature>
<proteinExistence type="predicted"/>
<name>A0A1G4YYC7_9ACTN</name>
<accession>A0A1G4YYC7</accession>
<evidence type="ECO:0000256" key="1">
    <source>
        <dbReference type="SAM" id="Phobius"/>
    </source>
</evidence>
<gene>
    <name evidence="2" type="ORF">SAMN03159343_3761</name>
</gene>
<dbReference type="OrthoDB" id="7698234at2"/>
<dbReference type="Pfam" id="PF06772">
    <property type="entry name" value="LtrA"/>
    <property type="match status" value="1"/>
</dbReference>
<evidence type="ECO:0000313" key="3">
    <source>
        <dbReference type="Proteomes" id="UP000198981"/>
    </source>
</evidence>
<evidence type="ECO:0000313" key="2">
    <source>
        <dbReference type="EMBL" id="SCX58401.1"/>
    </source>
</evidence>